<dbReference type="NCBIfam" id="NF009925">
    <property type="entry name" value="PRK13386.1"/>
    <property type="match status" value="1"/>
</dbReference>
<gene>
    <name evidence="11" type="ORF">G7026_15895</name>
</gene>
<reference evidence="11 12" key="1">
    <citation type="submission" date="2020-02" db="EMBL/GenBank/DDBJ databases">
        <title>Synteny-based analysis reveals conserved mechanism for high triclosan tolerance in Pseudomonas, as well as instances of horizontal transfer.</title>
        <authorList>
            <person name="Mcfarland A.G."/>
            <person name="Bertucci H.K."/>
            <person name="Litmann E."/>
            <person name="Shen J."/>
            <person name="Huttenhower C."/>
            <person name="Hartmann E.M."/>
        </authorList>
    </citation>
    <scope>NUCLEOTIDE SEQUENCE [LARGE SCALE GENOMIC DNA]</scope>
    <source>
        <strain evidence="11 12">115A1</strain>
    </source>
</reference>
<keyword evidence="11" id="KW-0282">Flagellum</keyword>
<evidence type="ECO:0000313" key="11">
    <source>
        <dbReference type="EMBL" id="MBA1274836.1"/>
    </source>
</evidence>
<dbReference type="PANTHER" id="PTHR34982:SF1">
    <property type="entry name" value="FLAGELLAR ASSEMBLY PROTEIN FLIH"/>
    <property type="match status" value="1"/>
</dbReference>
<evidence type="ECO:0000313" key="12">
    <source>
        <dbReference type="Proteomes" id="UP000786387"/>
    </source>
</evidence>
<evidence type="ECO:0000256" key="4">
    <source>
        <dbReference type="ARBA" id="ARBA00016507"/>
    </source>
</evidence>
<comment type="function">
    <text evidence="1">Needed for flagellar regrowth and assembly.</text>
</comment>
<accession>A0ABR5Z3N5</accession>
<evidence type="ECO:0000259" key="10">
    <source>
        <dbReference type="Pfam" id="PF02108"/>
    </source>
</evidence>
<dbReference type="Pfam" id="PF02108">
    <property type="entry name" value="FliH"/>
    <property type="match status" value="1"/>
</dbReference>
<dbReference type="Proteomes" id="UP000786387">
    <property type="component" value="Unassembled WGS sequence"/>
</dbReference>
<dbReference type="PRINTS" id="PR01003">
    <property type="entry name" value="FLGFLIH"/>
</dbReference>
<evidence type="ECO:0000256" key="8">
    <source>
        <dbReference type="ARBA" id="ARBA00022927"/>
    </source>
</evidence>
<feature type="domain" description="Flagellar assembly protein FliH/Type III secretion system HrpE" evidence="10">
    <location>
        <begin position="99"/>
        <end position="220"/>
    </location>
</feature>
<evidence type="ECO:0000256" key="3">
    <source>
        <dbReference type="ARBA" id="ARBA00006602"/>
    </source>
</evidence>
<keyword evidence="11" id="KW-0969">Cilium</keyword>
<keyword evidence="12" id="KW-1185">Reference proteome</keyword>
<dbReference type="RefSeq" id="WP_181071883.1">
    <property type="nucleotide sequence ID" value="NZ_JAAMRF010000008.1"/>
</dbReference>
<organism evidence="11 12">
    <name type="scientific">Stutzerimonas azotifigens</name>
    <dbReference type="NCBI Taxonomy" id="291995"/>
    <lineage>
        <taxon>Bacteria</taxon>
        <taxon>Pseudomonadati</taxon>
        <taxon>Pseudomonadota</taxon>
        <taxon>Gammaproteobacteria</taxon>
        <taxon>Pseudomonadales</taxon>
        <taxon>Pseudomonadaceae</taxon>
        <taxon>Stutzerimonas</taxon>
    </lineage>
</organism>
<evidence type="ECO:0000256" key="9">
    <source>
        <dbReference type="ARBA" id="ARBA00023225"/>
    </source>
</evidence>
<comment type="caution">
    <text evidence="11">The sequence shown here is derived from an EMBL/GenBank/DDBJ whole genome shotgun (WGS) entry which is preliminary data.</text>
</comment>
<dbReference type="InterPro" id="IPR051472">
    <property type="entry name" value="T3SS_Stator/FliH"/>
</dbReference>
<dbReference type="PANTHER" id="PTHR34982">
    <property type="entry name" value="YOP PROTEINS TRANSLOCATION PROTEIN L"/>
    <property type="match status" value="1"/>
</dbReference>
<keyword evidence="8" id="KW-0653">Protein transport</keyword>
<evidence type="ECO:0000256" key="1">
    <source>
        <dbReference type="ARBA" id="ARBA00003041"/>
    </source>
</evidence>
<proteinExistence type="inferred from homology"/>
<dbReference type="EMBL" id="JAAMRF010000008">
    <property type="protein sequence ID" value="MBA1274836.1"/>
    <property type="molecule type" value="Genomic_DNA"/>
</dbReference>
<name>A0ABR5Z3N5_9GAMM</name>
<comment type="subcellular location">
    <subcellularLocation>
        <location evidence="2">Cytoplasm</location>
    </subcellularLocation>
</comment>
<evidence type="ECO:0000256" key="2">
    <source>
        <dbReference type="ARBA" id="ARBA00004496"/>
    </source>
</evidence>
<sequence>MSIKVIKGAGKSWRPFRFPPRFKVAGPGLAEALDGDPAALQRAVSEGFQEGVEKGYGEGLEQGRAAGHAEGFERGIEDGKCLGREEGRLQGRQAFDEAGRPLDRLIEQFEQFQGEYRQARRDELLELVQKVARQVIRCELTLHPTQLLSLAEEALAAMPGDQADVRILLNSEECARIKELAPERAAAWRLVPDERLALGECRVITAEAEADIGCQQRLDACMENLGEHIRTSA</sequence>
<keyword evidence="6" id="KW-0963">Cytoplasm</keyword>
<keyword evidence="9" id="KW-1006">Bacterial flagellum protein export</keyword>
<keyword evidence="5" id="KW-0813">Transport</keyword>
<dbReference type="InterPro" id="IPR018035">
    <property type="entry name" value="Flagellar_FliH/T3SS_HrpE"/>
</dbReference>
<evidence type="ECO:0000256" key="5">
    <source>
        <dbReference type="ARBA" id="ARBA00022448"/>
    </source>
</evidence>
<keyword evidence="11" id="KW-0966">Cell projection</keyword>
<keyword evidence="7" id="KW-1005">Bacterial flagellum biogenesis</keyword>
<protein>
    <recommendedName>
        <fullName evidence="4">Flagellar assembly protein FliH</fullName>
    </recommendedName>
</protein>
<evidence type="ECO:0000256" key="7">
    <source>
        <dbReference type="ARBA" id="ARBA00022795"/>
    </source>
</evidence>
<comment type="similarity">
    <text evidence="3">Belongs to the FliH family.</text>
</comment>
<evidence type="ECO:0000256" key="6">
    <source>
        <dbReference type="ARBA" id="ARBA00022490"/>
    </source>
</evidence>
<dbReference type="InterPro" id="IPR000563">
    <property type="entry name" value="Flag_FliH"/>
</dbReference>